<dbReference type="PANTHER" id="PTHR33608">
    <property type="entry name" value="BLL2464 PROTEIN"/>
    <property type="match status" value="1"/>
</dbReference>
<dbReference type="InterPro" id="IPR002881">
    <property type="entry name" value="DUF58"/>
</dbReference>
<evidence type="ECO:0000259" key="2">
    <source>
        <dbReference type="Pfam" id="PF01882"/>
    </source>
</evidence>
<evidence type="ECO:0000313" key="4">
    <source>
        <dbReference type="Proteomes" id="UP000199438"/>
    </source>
</evidence>
<name>A0A1I1GQ14_9FLAO</name>
<protein>
    <submittedName>
        <fullName evidence="3">Uncharacterized conserved protein, DUF58 family, contains vWF domain</fullName>
    </submittedName>
</protein>
<dbReference type="AlphaFoldDB" id="A0A1I1GQ14"/>
<keyword evidence="1" id="KW-0812">Transmembrane</keyword>
<keyword evidence="1" id="KW-1133">Transmembrane helix</keyword>
<evidence type="ECO:0000313" key="3">
    <source>
        <dbReference type="EMBL" id="SFC13382.1"/>
    </source>
</evidence>
<dbReference type="Pfam" id="PF01882">
    <property type="entry name" value="DUF58"/>
    <property type="match status" value="1"/>
</dbReference>
<dbReference type="STRING" id="1334022.SAMN04487907_102358"/>
<keyword evidence="1" id="KW-0472">Membrane</keyword>
<feature type="domain" description="DUF58" evidence="2">
    <location>
        <begin position="204"/>
        <end position="370"/>
    </location>
</feature>
<organism evidence="3 4">
    <name type="scientific">Zunongwangia mangrovi</name>
    <dbReference type="NCBI Taxonomy" id="1334022"/>
    <lineage>
        <taxon>Bacteria</taxon>
        <taxon>Pseudomonadati</taxon>
        <taxon>Bacteroidota</taxon>
        <taxon>Flavobacteriia</taxon>
        <taxon>Flavobacteriales</taxon>
        <taxon>Flavobacteriaceae</taxon>
        <taxon>Zunongwangia</taxon>
    </lineage>
</organism>
<keyword evidence="4" id="KW-1185">Reference proteome</keyword>
<feature type="transmembrane region" description="Helical" evidence="1">
    <location>
        <begin position="14"/>
        <end position="31"/>
    </location>
</feature>
<proteinExistence type="predicted"/>
<reference evidence="4" key="1">
    <citation type="submission" date="2016-10" db="EMBL/GenBank/DDBJ databases">
        <authorList>
            <person name="Varghese N."/>
            <person name="Submissions S."/>
        </authorList>
    </citation>
    <scope>NUCLEOTIDE SEQUENCE [LARGE SCALE GENOMIC DNA]</scope>
    <source>
        <strain evidence="4">DSM 24499</strain>
    </source>
</reference>
<dbReference type="EMBL" id="FOKV01000002">
    <property type="protein sequence ID" value="SFC13382.1"/>
    <property type="molecule type" value="Genomic_DNA"/>
</dbReference>
<gene>
    <name evidence="3" type="ORF">SAMN04487907_102358</name>
</gene>
<accession>A0A1I1GQ14</accession>
<dbReference type="Proteomes" id="UP000199438">
    <property type="component" value="Unassembled WGS sequence"/>
</dbReference>
<dbReference type="PANTHER" id="PTHR33608:SF3">
    <property type="entry name" value="SLR2013 PROTEIN"/>
    <property type="match status" value="1"/>
</dbReference>
<sequence>MIKFLKSLYLTKRFFYSIAAITVLFLFSFWITAIYPIIWVILVILSIALIIDIIALYQSKGLNAQRILPEKFSNSDANSVKIQIKNDYSFKVFAEVIDELPIQFQKRDFLYTAEIKPAENFEFEYEVTPLERGEYIFGRLNIYAQSILKLAKIRKVFNAEQMVKVYPSFIQMKKLDFLAIDNRISQAGLKKIRRLGHTMEFEQIKEYVTGDDVRTINWKATAKHRSLMVNQFQDEKAQPVYSIIDTGRVMKMPFEGLSLLDYAINSSLAFSNIALRKKDKTGMISFSAKIEKILKDSSRMSQLQRIMESLYNISTDFKESDFGSLYAGINRFITHRSLLMLYTNFEHPSALERQLPYLKAINKRHVLVVIFFENTEITKLLHSTPENLSESAHQGIAEEFSQNKVKMAKELQRHGIQTVLTKPKDLSINAINKYLEIKARGLI</sequence>
<feature type="transmembrane region" description="Helical" evidence="1">
    <location>
        <begin position="37"/>
        <end position="57"/>
    </location>
</feature>
<evidence type="ECO:0000256" key="1">
    <source>
        <dbReference type="SAM" id="Phobius"/>
    </source>
</evidence>